<comment type="caution">
    <text evidence="1">The sequence shown here is derived from an EMBL/GenBank/DDBJ whole genome shotgun (WGS) entry which is preliminary data.</text>
</comment>
<dbReference type="AlphaFoldDB" id="F9FMK6"/>
<sequence>MLYRPCLLAIVPCAHPRLAAKARKETYITALRLHVIDFGLKSTIKSQDNCSVALWLVPRKGARFVLSLVIISDEPQGP</sequence>
<accession>F9FMK6</accession>
<name>F9FMK6_FUSOF</name>
<protein>
    <submittedName>
        <fullName evidence="1">Uncharacterized protein</fullName>
    </submittedName>
</protein>
<proteinExistence type="predicted"/>
<evidence type="ECO:0000313" key="1">
    <source>
        <dbReference type="EMBL" id="EGU81841.1"/>
    </source>
</evidence>
<gene>
    <name evidence="1" type="ORF">FOXB_07636</name>
</gene>
<dbReference type="EMBL" id="AFQF01002285">
    <property type="protein sequence ID" value="EGU81841.1"/>
    <property type="molecule type" value="Genomic_DNA"/>
</dbReference>
<organism evidence="1">
    <name type="scientific">Fusarium oxysporum (strain Fo5176)</name>
    <name type="common">Fusarium vascular wilt</name>
    <dbReference type="NCBI Taxonomy" id="660025"/>
    <lineage>
        <taxon>Eukaryota</taxon>
        <taxon>Fungi</taxon>
        <taxon>Dikarya</taxon>
        <taxon>Ascomycota</taxon>
        <taxon>Pezizomycotina</taxon>
        <taxon>Sordariomycetes</taxon>
        <taxon>Hypocreomycetidae</taxon>
        <taxon>Hypocreales</taxon>
        <taxon>Nectriaceae</taxon>
        <taxon>Fusarium</taxon>
        <taxon>Fusarium oxysporum species complex</taxon>
    </lineage>
</organism>
<reference evidence="1" key="1">
    <citation type="journal article" date="2012" name="Mol. Plant Microbe Interact.">
        <title>A highly conserved effector in Fusarium oxysporum is required for full virulence on Arabidopsis.</title>
        <authorList>
            <person name="Thatcher L.F."/>
            <person name="Gardiner D.M."/>
            <person name="Kazan K."/>
            <person name="Manners J."/>
        </authorList>
    </citation>
    <scope>NUCLEOTIDE SEQUENCE [LARGE SCALE GENOMIC DNA]</scope>
    <source>
        <strain evidence="1">Fo5176</strain>
    </source>
</reference>